<dbReference type="CDD" id="cd11378">
    <property type="entry name" value="DUF296"/>
    <property type="match status" value="1"/>
</dbReference>
<feature type="signal peptide" evidence="1">
    <location>
        <begin position="1"/>
        <end position="19"/>
    </location>
</feature>
<dbReference type="InterPro" id="IPR005175">
    <property type="entry name" value="PPC_dom"/>
</dbReference>
<protein>
    <recommendedName>
        <fullName evidence="2">PPC domain-containing protein</fullName>
    </recommendedName>
</protein>
<dbReference type="SUPFAM" id="SSF117856">
    <property type="entry name" value="AF0104/ALDC/Ptd012-like"/>
    <property type="match status" value="1"/>
</dbReference>
<proteinExistence type="predicted"/>
<accession>A0A0C1ED97</accession>
<dbReference type="Gene3D" id="3.30.1330.80">
    <property type="entry name" value="Hypothetical protein, similar to alpha- acetolactate decarboxylase, domain 2"/>
    <property type="match status" value="1"/>
</dbReference>
<comment type="caution">
    <text evidence="3">The sequence shown here is derived from an EMBL/GenBank/DDBJ whole genome shotgun (WGS) entry which is preliminary data.</text>
</comment>
<evidence type="ECO:0000256" key="1">
    <source>
        <dbReference type="SAM" id="SignalP"/>
    </source>
</evidence>
<feature type="domain" description="PPC" evidence="2">
    <location>
        <begin position="45"/>
        <end position="182"/>
    </location>
</feature>
<dbReference type="PANTHER" id="PTHR34988">
    <property type="entry name" value="PROTEIN, PUTATIVE-RELATED"/>
    <property type="match status" value="1"/>
</dbReference>
<dbReference type="AlphaFoldDB" id="A0A0C1ED97"/>
<dbReference type="PATRIC" id="fig|83552.4.peg.731"/>
<evidence type="ECO:0000259" key="2">
    <source>
        <dbReference type="PROSITE" id="PS51742"/>
    </source>
</evidence>
<keyword evidence="1" id="KW-0732">Signal</keyword>
<evidence type="ECO:0000313" key="3">
    <source>
        <dbReference type="EMBL" id="KIA78083.1"/>
    </source>
</evidence>
<reference evidence="3 4" key="1">
    <citation type="journal article" date="2014" name="Mol. Biol. Evol.">
        <title>Massive expansion of Ubiquitination-related gene families within the Chlamydiae.</title>
        <authorList>
            <person name="Domman D."/>
            <person name="Collingro A."/>
            <person name="Lagkouvardos I."/>
            <person name="Gehre L."/>
            <person name="Weinmaier T."/>
            <person name="Rattei T."/>
            <person name="Subtil A."/>
            <person name="Horn M."/>
        </authorList>
    </citation>
    <scope>NUCLEOTIDE SEQUENCE [LARGE SCALE GENOMIC DNA]</scope>
    <source>
        <strain evidence="3 4">OEW1</strain>
    </source>
</reference>
<dbReference type="PANTHER" id="PTHR34988:SF1">
    <property type="entry name" value="DNA-BINDING PROTEIN"/>
    <property type="match status" value="1"/>
</dbReference>
<dbReference type="Pfam" id="PF03479">
    <property type="entry name" value="PCC"/>
    <property type="match status" value="1"/>
</dbReference>
<name>A0A0C1ED97_9BACT</name>
<feature type="chain" id="PRO_5002130531" description="PPC domain-containing protein" evidence="1">
    <location>
        <begin position="20"/>
        <end position="185"/>
    </location>
</feature>
<gene>
    <name evidence="3" type="ORF">DB43_EY00130</name>
</gene>
<dbReference type="PROSITE" id="PS51742">
    <property type="entry name" value="PPC"/>
    <property type="match status" value="1"/>
</dbReference>
<sequence length="185" mass="20319">MKRAICLLICSLFTLQIFAAEDYMEVSKAVPHGQAPGVKVKLLSDSNGVKNYVLIFAEDDEVLTGIADFANKHQVKSAHFTAIGALKKATTGWYDVVKKMYKLHHINEQVELISLIGDIALQNGKPIVHAHFAVGYPDGKVEGGHLIEAYTFPTVEIFITVEPASLYKDPDPKTGLNLINPDSKE</sequence>
<dbReference type="Proteomes" id="UP000031307">
    <property type="component" value="Unassembled WGS sequence"/>
</dbReference>
<dbReference type="EMBL" id="JSAM01000043">
    <property type="protein sequence ID" value="KIA78083.1"/>
    <property type="molecule type" value="Genomic_DNA"/>
</dbReference>
<evidence type="ECO:0000313" key="4">
    <source>
        <dbReference type="Proteomes" id="UP000031307"/>
    </source>
</evidence>
<organism evidence="3 4">
    <name type="scientific">Parachlamydia acanthamoebae</name>
    <dbReference type="NCBI Taxonomy" id="83552"/>
    <lineage>
        <taxon>Bacteria</taxon>
        <taxon>Pseudomonadati</taxon>
        <taxon>Chlamydiota</taxon>
        <taxon>Chlamydiia</taxon>
        <taxon>Parachlamydiales</taxon>
        <taxon>Parachlamydiaceae</taxon>
        <taxon>Parachlamydia</taxon>
    </lineage>
</organism>